<sequence>MSQLLLSNCRHTRTYRASRKCHHRGLAATNTFKVANVNRRPFFAAVAIGDFTSKSYSK</sequence>
<evidence type="ECO:0000313" key="1">
    <source>
        <dbReference type="EMBL" id="CAB0035485.1"/>
    </source>
</evidence>
<organism evidence="1 2">
    <name type="scientific">Trichogramma brassicae</name>
    <dbReference type="NCBI Taxonomy" id="86971"/>
    <lineage>
        <taxon>Eukaryota</taxon>
        <taxon>Metazoa</taxon>
        <taxon>Ecdysozoa</taxon>
        <taxon>Arthropoda</taxon>
        <taxon>Hexapoda</taxon>
        <taxon>Insecta</taxon>
        <taxon>Pterygota</taxon>
        <taxon>Neoptera</taxon>
        <taxon>Endopterygota</taxon>
        <taxon>Hymenoptera</taxon>
        <taxon>Apocrita</taxon>
        <taxon>Proctotrupomorpha</taxon>
        <taxon>Chalcidoidea</taxon>
        <taxon>Trichogrammatidae</taxon>
        <taxon>Trichogramma</taxon>
    </lineage>
</organism>
<name>A0A6H5IBW2_9HYME</name>
<reference evidence="1 2" key="1">
    <citation type="submission" date="2020-02" db="EMBL/GenBank/DDBJ databases">
        <authorList>
            <person name="Ferguson B K."/>
        </authorList>
    </citation>
    <scope>NUCLEOTIDE SEQUENCE [LARGE SCALE GENOMIC DNA]</scope>
</reference>
<protein>
    <submittedName>
        <fullName evidence="1">Uncharacterized protein</fullName>
    </submittedName>
</protein>
<keyword evidence="2" id="KW-1185">Reference proteome</keyword>
<dbReference type="Proteomes" id="UP000479190">
    <property type="component" value="Unassembled WGS sequence"/>
</dbReference>
<dbReference type="EMBL" id="CADCXV010000788">
    <property type="protein sequence ID" value="CAB0035485.1"/>
    <property type="molecule type" value="Genomic_DNA"/>
</dbReference>
<accession>A0A6H5IBW2</accession>
<evidence type="ECO:0000313" key="2">
    <source>
        <dbReference type="Proteomes" id="UP000479190"/>
    </source>
</evidence>
<dbReference type="AlphaFoldDB" id="A0A6H5IBW2"/>
<proteinExistence type="predicted"/>
<gene>
    <name evidence="1" type="ORF">TBRA_LOCUS7381</name>
</gene>